<dbReference type="InterPro" id="IPR007403">
    <property type="entry name" value="DUF456"/>
</dbReference>
<feature type="transmembrane region" description="Helical" evidence="1">
    <location>
        <begin position="113"/>
        <end position="135"/>
    </location>
</feature>
<keyword evidence="3" id="KW-1185">Reference proteome</keyword>
<keyword evidence="1" id="KW-0472">Membrane</keyword>
<evidence type="ECO:0000256" key="1">
    <source>
        <dbReference type="SAM" id="Phobius"/>
    </source>
</evidence>
<keyword evidence="1" id="KW-1133">Transmembrane helix</keyword>
<dbReference type="PANTHER" id="PTHR39165">
    <property type="entry name" value="IG HYPOTHETICAL 17883"/>
    <property type="match status" value="1"/>
</dbReference>
<comment type="caution">
    <text evidence="2">The sequence shown here is derived from an EMBL/GenBank/DDBJ whole genome shotgun (WGS) entry which is preliminary data.</text>
</comment>
<dbReference type="EMBL" id="BAABQU010000012">
    <property type="protein sequence ID" value="GAA5439779.1"/>
    <property type="molecule type" value="Genomic_DNA"/>
</dbReference>
<name>A0ABP9UAG0_9DEIO</name>
<keyword evidence="1" id="KW-0812">Transmembrane</keyword>
<dbReference type="PANTHER" id="PTHR39165:SF1">
    <property type="entry name" value="DUF456 DOMAIN-CONTAINING PROTEIN"/>
    <property type="match status" value="1"/>
</dbReference>
<feature type="transmembrane region" description="Helical" evidence="1">
    <location>
        <begin position="49"/>
        <end position="68"/>
    </location>
</feature>
<evidence type="ECO:0008006" key="4">
    <source>
        <dbReference type="Google" id="ProtNLM"/>
    </source>
</evidence>
<feature type="transmembrane region" description="Helical" evidence="1">
    <location>
        <begin position="24"/>
        <end position="42"/>
    </location>
</feature>
<organism evidence="2 3">
    <name type="scientific">Deinococcus caeni</name>
    <dbReference type="NCBI Taxonomy" id="569127"/>
    <lineage>
        <taxon>Bacteria</taxon>
        <taxon>Thermotogati</taxon>
        <taxon>Deinococcota</taxon>
        <taxon>Deinococci</taxon>
        <taxon>Deinococcales</taxon>
        <taxon>Deinococcaceae</taxon>
        <taxon>Deinococcus</taxon>
    </lineage>
</organism>
<sequence>MGVFLYLQGPAFIFTALPGTTGRGVLYGVSLAFLIFLVAWVIGMIGTFVPAVPATVIIFLGSVAATLVDGFQPWPDLPFLLTFLLITVAISMIDNVASAWGARRYGGSRQAMWGALIGGLVGIFIPFGLLVGPLAGALLAELLVVRKAPLDAARAAWGTLIGLLAGLAAKLVLHLLIGLYELWRLWDPARSVFG</sequence>
<proteinExistence type="predicted"/>
<accession>A0ABP9UAG0</accession>
<feature type="transmembrane region" description="Helical" evidence="1">
    <location>
        <begin position="80"/>
        <end position="101"/>
    </location>
</feature>
<reference evidence="2 3" key="1">
    <citation type="submission" date="2024-02" db="EMBL/GenBank/DDBJ databases">
        <title>Deinococcus caeni NBRC 101312.</title>
        <authorList>
            <person name="Ichikawa N."/>
            <person name="Katano-Makiyama Y."/>
            <person name="Hidaka K."/>
        </authorList>
    </citation>
    <scope>NUCLEOTIDE SEQUENCE [LARGE SCALE GENOMIC DNA]</scope>
    <source>
        <strain evidence="2 3">NBRC 101312</strain>
    </source>
</reference>
<gene>
    <name evidence="2" type="ORF">Dcae01_01286</name>
</gene>
<evidence type="ECO:0000313" key="3">
    <source>
        <dbReference type="Proteomes" id="UP001423409"/>
    </source>
</evidence>
<protein>
    <recommendedName>
        <fullName evidence="4">DUF456 domain-containing protein</fullName>
    </recommendedName>
</protein>
<dbReference type="Proteomes" id="UP001423409">
    <property type="component" value="Unassembled WGS sequence"/>
</dbReference>
<feature type="transmembrane region" description="Helical" evidence="1">
    <location>
        <begin position="155"/>
        <end position="180"/>
    </location>
</feature>
<dbReference type="Pfam" id="PF04306">
    <property type="entry name" value="DUF456"/>
    <property type="match status" value="1"/>
</dbReference>
<evidence type="ECO:0000313" key="2">
    <source>
        <dbReference type="EMBL" id="GAA5439779.1"/>
    </source>
</evidence>